<feature type="region of interest" description="Disordered" evidence="1">
    <location>
        <begin position="96"/>
        <end position="119"/>
    </location>
</feature>
<keyword evidence="2" id="KW-1133">Transmembrane helix</keyword>
<dbReference type="Proteomes" id="UP000320179">
    <property type="component" value="Chromosome"/>
</dbReference>
<sequence>MAGAFLSAEAGRGAMRIRYRLILTGAGVLAVALGVVEFWPQPEPEPLPAALLAMAVPPPPPAQPPRIVPVKAHSVAPPAPVPRQEAPQVTVARMAPEPEVPEPEVPEPEVSFPPPEDNDDIEPELPQTAQWELEKMARLAALVERDVVRLAREREDAVARGDVQRGEQIDALLQRNLGQLRELHDEVRRLAEVVNGVAPAD</sequence>
<dbReference type="EMBL" id="CP017174">
    <property type="protein sequence ID" value="QDE72753.1"/>
    <property type="molecule type" value="Genomic_DNA"/>
</dbReference>
<name>A0AAE6G8F8_MYXXA</name>
<organism evidence="3 4">
    <name type="scientific">Myxococcus xanthus</name>
    <dbReference type="NCBI Taxonomy" id="34"/>
    <lineage>
        <taxon>Bacteria</taxon>
        <taxon>Pseudomonadati</taxon>
        <taxon>Myxococcota</taxon>
        <taxon>Myxococcia</taxon>
        <taxon>Myxococcales</taxon>
        <taxon>Cystobacterineae</taxon>
        <taxon>Myxococcaceae</taxon>
        <taxon>Myxococcus</taxon>
    </lineage>
</organism>
<keyword evidence="2" id="KW-0812">Transmembrane</keyword>
<proteinExistence type="predicted"/>
<dbReference type="AlphaFoldDB" id="A0AAE6G8F8"/>
<evidence type="ECO:0000256" key="2">
    <source>
        <dbReference type="SAM" id="Phobius"/>
    </source>
</evidence>
<reference evidence="3 4" key="1">
    <citation type="journal article" date="2019" name="Science">
        <title>Social genes are selection hotspots in kin groups of a soil microbe.</title>
        <authorList>
            <person name="Wielgoss S."/>
            <person name="Wolfensberger R."/>
            <person name="Sun L."/>
            <person name="Fiegna F."/>
            <person name="Velicer G.J."/>
        </authorList>
    </citation>
    <scope>NUCLEOTIDE SEQUENCE [LARGE SCALE GENOMIC DNA]</scope>
    <source>
        <strain evidence="3 4">MC3.5.9c15</strain>
    </source>
</reference>
<evidence type="ECO:0000313" key="4">
    <source>
        <dbReference type="Proteomes" id="UP000320179"/>
    </source>
</evidence>
<protein>
    <submittedName>
        <fullName evidence="3">Uncharacterized protein</fullName>
    </submittedName>
</protein>
<accession>A0AAE6G8F8</accession>
<feature type="transmembrane region" description="Helical" evidence="2">
    <location>
        <begin position="21"/>
        <end position="39"/>
    </location>
</feature>
<gene>
    <name evidence="3" type="ORF">BHS09_35650</name>
</gene>
<evidence type="ECO:0000313" key="3">
    <source>
        <dbReference type="EMBL" id="QDE72753.1"/>
    </source>
</evidence>
<keyword evidence="2" id="KW-0472">Membrane</keyword>
<evidence type="ECO:0000256" key="1">
    <source>
        <dbReference type="SAM" id="MobiDB-lite"/>
    </source>
</evidence>